<dbReference type="Pfam" id="PF01794">
    <property type="entry name" value="Ferric_reduct"/>
    <property type="match status" value="1"/>
</dbReference>
<keyword evidence="4 7" id="KW-1133">Transmembrane helix</keyword>
<evidence type="ECO:0000256" key="3">
    <source>
        <dbReference type="ARBA" id="ARBA00022692"/>
    </source>
</evidence>
<evidence type="ECO:0000256" key="5">
    <source>
        <dbReference type="ARBA" id="ARBA00023004"/>
    </source>
</evidence>
<dbReference type="GO" id="GO:0020037">
    <property type="term" value="F:heme binding"/>
    <property type="evidence" value="ECO:0007669"/>
    <property type="project" value="TreeGrafter"/>
</dbReference>
<feature type="transmembrane region" description="Helical" evidence="7">
    <location>
        <begin position="89"/>
        <end position="108"/>
    </location>
</feature>
<proteinExistence type="predicted"/>
<dbReference type="GO" id="GO:0016679">
    <property type="term" value="F:oxidoreductase activity, acting on diphenols and related substances as donors"/>
    <property type="evidence" value="ECO:0007669"/>
    <property type="project" value="TreeGrafter"/>
</dbReference>
<evidence type="ECO:0000313" key="9">
    <source>
        <dbReference type="EMBL" id="SIQ20084.1"/>
    </source>
</evidence>
<dbReference type="GO" id="GO:0010181">
    <property type="term" value="F:FMN binding"/>
    <property type="evidence" value="ECO:0007669"/>
    <property type="project" value="TreeGrafter"/>
</dbReference>
<gene>
    <name evidence="9" type="ORF">SAMN05421797_1011024</name>
</gene>
<evidence type="ECO:0000259" key="8">
    <source>
        <dbReference type="Pfam" id="PF01794"/>
    </source>
</evidence>
<dbReference type="GO" id="GO:0005886">
    <property type="term" value="C:plasma membrane"/>
    <property type="evidence" value="ECO:0007669"/>
    <property type="project" value="TreeGrafter"/>
</dbReference>
<reference evidence="10" key="1">
    <citation type="submission" date="2017-01" db="EMBL/GenBank/DDBJ databases">
        <authorList>
            <person name="Varghese N."/>
            <person name="Submissions S."/>
        </authorList>
    </citation>
    <scope>NUCLEOTIDE SEQUENCE [LARGE SCALE GENOMIC DNA]</scope>
    <source>
        <strain evidence="10">DSM 15366</strain>
    </source>
</reference>
<feature type="transmembrane region" description="Helical" evidence="7">
    <location>
        <begin position="20"/>
        <end position="37"/>
    </location>
</feature>
<feature type="domain" description="Ferric oxidoreductase" evidence="8">
    <location>
        <begin position="53"/>
        <end position="166"/>
    </location>
</feature>
<dbReference type="PANTHER" id="PTHR36964:SF1">
    <property type="entry name" value="PROTEIN-METHIONINE-SULFOXIDE REDUCTASE HEME-BINDING SUBUNIT MSRQ"/>
    <property type="match status" value="1"/>
</dbReference>
<feature type="transmembrane region" description="Helical" evidence="7">
    <location>
        <begin position="120"/>
        <end position="146"/>
    </location>
</feature>
<keyword evidence="2" id="KW-0813">Transport</keyword>
<name>A0A1N6QU01_9FLAO</name>
<dbReference type="EMBL" id="FTMA01000001">
    <property type="protein sequence ID" value="SIQ20084.1"/>
    <property type="molecule type" value="Genomic_DNA"/>
</dbReference>
<keyword evidence="10" id="KW-1185">Reference proteome</keyword>
<feature type="transmembrane region" description="Helical" evidence="7">
    <location>
        <begin position="49"/>
        <end position="68"/>
    </location>
</feature>
<feature type="transmembrane region" description="Helical" evidence="7">
    <location>
        <begin position="158"/>
        <end position="174"/>
    </location>
</feature>
<evidence type="ECO:0000256" key="7">
    <source>
        <dbReference type="SAM" id="Phobius"/>
    </source>
</evidence>
<evidence type="ECO:0000313" key="10">
    <source>
        <dbReference type="Proteomes" id="UP000186953"/>
    </source>
</evidence>
<dbReference type="InterPro" id="IPR013130">
    <property type="entry name" value="Fe3_Rdtase_TM_dom"/>
</dbReference>
<dbReference type="InterPro" id="IPR022837">
    <property type="entry name" value="MsrQ-like"/>
</dbReference>
<evidence type="ECO:0000256" key="4">
    <source>
        <dbReference type="ARBA" id="ARBA00022989"/>
    </source>
</evidence>
<feature type="transmembrane region" description="Helical" evidence="7">
    <location>
        <begin position="180"/>
        <end position="198"/>
    </location>
</feature>
<dbReference type="AlphaFoldDB" id="A0A1N6QU01"/>
<evidence type="ECO:0000256" key="1">
    <source>
        <dbReference type="ARBA" id="ARBA00004141"/>
    </source>
</evidence>
<dbReference type="PANTHER" id="PTHR36964">
    <property type="entry name" value="PROTEIN-METHIONINE-SULFOXIDE REDUCTASE HEME-BINDING SUBUNIT MSRQ"/>
    <property type="match status" value="1"/>
</dbReference>
<dbReference type="RefSeq" id="WP_076547200.1">
    <property type="nucleotide sequence ID" value="NZ_FTMA01000001.1"/>
</dbReference>
<evidence type="ECO:0000256" key="6">
    <source>
        <dbReference type="ARBA" id="ARBA00023136"/>
    </source>
</evidence>
<keyword evidence="5" id="KW-0408">Iron</keyword>
<organism evidence="9 10">
    <name type="scientific">Maribacter ulvicola</name>
    <dbReference type="NCBI Taxonomy" id="228959"/>
    <lineage>
        <taxon>Bacteria</taxon>
        <taxon>Pseudomonadati</taxon>
        <taxon>Bacteroidota</taxon>
        <taxon>Flavobacteriia</taxon>
        <taxon>Flavobacteriales</taxon>
        <taxon>Flavobacteriaceae</taxon>
        <taxon>Maribacter</taxon>
    </lineage>
</organism>
<keyword evidence="6 7" id="KW-0472">Membrane</keyword>
<dbReference type="STRING" id="228959.SAMN05421797_1011024"/>
<keyword evidence="3 7" id="KW-0812">Transmembrane</keyword>
<dbReference type="OrthoDB" id="1115964at2"/>
<comment type="subcellular location">
    <subcellularLocation>
        <location evidence="1">Membrane</location>
        <topology evidence="1">Multi-pass membrane protein</topology>
    </subcellularLocation>
</comment>
<sequence>MKTINKMLQHIKKLLEFKYLLWPLLALPLIDFGMQIFETPYDEEQFGRLMHETGILATQLLILSLAITPVRFIFKKGILIPFLLRNRRYIGVAAFIYSVFHFIVYLLYKDMATIGVELTTIRYTFGWIAFLIMIPLAFTSVDTIIIKMGYPKWKKLQKWAYGAGLFTLLHYALLEGEFEDALTLFTPLVILQIIRVILEYKDNQKKRRRKERRLKKKLATATNV</sequence>
<protein>
    <submittedName>
        <fullName evidence="9">Sulfoxide reductase heme-binding subunit YedZ</fullName>
    </submittedName>
</protein>
<evidence type="ECO:0000256" key="2">
    <source>
        <dbReference type="ARBA" id="ARBA00022448"/>
    </source>
</evidence>
<accession>A0A1N6QU01</accession>
<dbReference type="Proteomes" id="UP000186953">
    <property type="component" value="Unassembled WGS sequence"/>
</dbReference>